<accession>A0ABV8LPN7</accession>
<feature type="compositionally biased region" description="Basic and acidic residues" evidence="1">
    <location>
        <begin position="1"/>
        <end position="17"/>
    </location>
</feature>
<protein>
    <submittedName>
        <fullName evidence="2">Uncharacterized protein</fullName>
    </submittedName>
</protein>
<feature type="region of interest" description="Disordered" evidence="1">
    <location>
        <begin position="1"/>
        <end position="25"/>
    </location>
</feature>
<feature type="region of interest" description="Disordered" evidence="1">
    <location>
        <begin position="94"/>
        <end position="121"/>
    </location>
</feature>
<evidence type="ECO:0000313" key="2">
    <source>
        <dbReference type="EMBL" id="MFC4132267.1"/>
    </source>
</evidence>
<sequence length="121" mass="13011">MAKEFTDGEPEKMREAAGRLTAPSYGDDLVRHPTHACEGGMPDCTGLFGCDVDSTKKVQELITYVRQGFAGFQAMITDCADLYANGAGMSQDELNSIVNRPPADGLPDREPRFDAPTGAKP</sequence>
<dbReference type="RefSeq" id="WP_382190097.1">
    <property type="nucleotide sequence ID" value="NZ_JBHSAY010000009.1"/>
</dbReference>
<proteinExistence type="predicted"/>
<dbReference type="Proteomes" id="UP001595816">
    <property type="component" value="Unassembled WGS sequence"/>
</dbReference>
<evidence type="ECO:0000256" key="1">
    <source>
        <dbReference type="SAM" id="MobiDB-lite"/>
    </source>
</evidence>
<comment type="caution">
    <text evidence="2">The sequence shown here is derived from an EMBL/GenBank/DDBJ whole genome shotgun (WGS) entry which is preliminary data.</text>
</comment>
<organism evidence="2 3">
    <name type="scientific">Hamadaea flava</name>
    <dbReference type="NCBI Taxonomy" id="1742688"/>
    <lineage>
        <taxon>Bacteria</taxon>
        <taxon>Bacillati</taxon>
        <taxon>Actinomycetota</taxon>
        <taxon>Actinomycetes</taxon>
        <taxon>Micromonosporales</taxon>
        <taxon>Micromonosporaceae</taxon>
        <taxon>Hamadaea</taxon>
    </lineage>
</organism>
<name>A0ABV8LPN7_9ACTN</name>
<gene>
    <name evidence="2" type="ORF">ACFOZ4_16805</name>
</gene>
<dbReference type="EMBL" id="JBHSAY010000009">
    <property type="protein sequence ID" value="MFC4132267.1"/>
    <property type="molecule type" value="Genomic_DNA"/>
</dbReference>
<evidence type="ECO:0000313" key="3">
    <source>
        <dbReference type="Proteomes" id="UP001595816"/>
    </source>
</evidence>
<reference evidence="3" key="1">
    <citation type="journal article" date="2019" name="Int. J. Syst. Evol. Microbiol.">
        <title>The Global Catalogue of Microorganisms (GCM) 10K type strain sequencing project: providing services to taxonomists for standard genome sequencing and annotation.</title>
        <authorList>
            <consortium name="The Broad Institute Genomics Platform"/>
            <consortium name="The Broad Institute Genome Sequencing Center for Infectious Disease"/>
            <person name="Wu L."/>
            <person name="Ma J."/>
        </authorList>
    </citation>
    <scope>NUCLEOTIDE SEQUENCE [LARGE SCALE GENOMIC DNA]</scope>
    <source>
        <strain evidence="3">CGMCC 4.7289</strain>
    </source>
</reference>
<keyword evidence="3" id="KW-1185">Reference proteome</keyword>